<evidence type="ECO:0000313" key="1">
    <source>
        <dbReference type="EMBL" id="GAJ15316.1"/>
    </source>
</evidence>
<name>X1VJ68_9ZZZZ</name>
<reference evidence="1" key="1">
    <citation type="journal article" date="2014" name="Front. Microbiol.">
        <title>High frequency of phylogenetically diverse reductive dehalogenase-homologous genes in deep subseafloor sedimentary metagenomes.</title>
        <authorList>
            <person name="Kawai M."/>
            <person name="Futagami T."/>
            <person name="Toyoda A."/>
            <person name="Takaki Y."/>
            <person name="Nishi S."/>
            <person name="Hori S."/>
            <person name="Arai W."/>
            <person name="Tsubouchi T."/>
            <person name="Morono Y."/>
            <person name="Uchiyama I."/>
            <person name="Ito T."/>
            <person name="Fujiyama A."/>
            <person name="Inagaki F."/>
            <person name="Takami H."/>
        </authorList>
    </citation>
    <scope>NUCLEOTIDE SEQUENCE</scope>
    <source>
        <strain evidence="1">Expedition CK06-06</strain>
    </source>
</reference>
<feature type="non-terminal residue" evidence="1">
    <location>
        <position position="1"/>
    </location>
</feature>
<gene>
    <name evidence="1" type="ORF">S12H4_42632</name>
</gene>
<comment type="caution">
    <text evidence="1">The sequence shown here is derived from an EMBL/GenBank/DDBJ whole genome shotgun (WGS) entry which is preliminary data.</text>
</comment>
<dbReference type="EMBL" id="BARW01026107">
    <property type="protein sequence ID" value="GAJ15316.1"/>
    <property type="molecule type" value="Genomic_DNA"/>
</dbReference>
<dbReference type="AlphaFoldDB" id="X1VJ68"/>
<accession>X1VJ68</accession>
<sequence>IRTAIGTVKARIEGTRWMKIVTAALKATPLVIKISES</sequence>
<organism evidence="1">
    <name type="scientific">marine sediment metagenome</name>
    <dbReference type="NCBI Taxonomy" id="412755"/>
    <lineage>
        <taxon>unclassified sequences</taxon>
        <taxon>metagenomes</taxon>
        <taxon>ecological metagenomes</taxon>
    </lineage>
</organism>
<protein>
    <submittedName>
        <fullName evidence="1">Uncharacterized protein</fullName>
    </submittedName>
</protein>
<proteinExistence type="predicted"/>